<sequence length="205" mass="23418">MSVKSSSVVVPKILLAKVILENILKVTPVAFGVAKLRRIAFEEGGRSYFFNLSDSPPSFLWGGFNSRARRPPASFSIFKLATKQFVFSVSRKRKEGRSYFFNLSDSPPSFSVGEVSTPAPEDHLLLFRFLNLPRNSLSSLSVEEFFAFYKYIPPGKKIYADFLAENRNNFIEEIEYRFRLNVKWIVPSPLENATESLEKTKIENI</sequence>
<evidence type="ECO:0000313" key="1">
    <source>
        <dbReference type="EMBL" id="GIY67840.1"/>
    </source>
</evidence>
<dbReference type="AlphaFoldDB" id="A0AAV4VC42"/>
<gene>
    <name evidence="1" type="ORF">CEXT_662551</name>
</gene>
<evidence type="ECO:0000313" key="2">
    <source>
        <dbReference type="Proteomes" id="UP001054945"/>
    </source>
</evidence>
<organism evidence="1 2">
    <name type="scientific">Caerostris extrusa</name>
    <name type="common">Bark spider</name>
    <name type="synonym">Caerostris bankana</name>
    <dbReference type="NCBI Taxonomy" id="172846"/>
    <lineage>
        <taxon>Eukaryota</taxon>
        <taxon>Metazoa</taxon>
        <taxon>Ecdysozoa</taxon>
        <taxon>Arthropoda</taxon>
        <taxon>Chelicerata</taxon>
        <taxon>Arachnida</taxon>
        <taxon>Araneae</taxon>
        <taxon>Araneomorphae</taxon>
        <taxon>Entelegynae</taxon>
        <taxon>Araneoidea</taxon>
        <taxon>Araneidae</taxon>
        <taxon>Caerostris</taxon>
    </lineage>
</organism>
<reference evidence="1 2" key="1">
    <citation type="submission" date="2021-06" db="EMBL/GenBank/DDBJ databases">
        <title>Caerostris extrusa draft genome.</title>
        <authorList>
            <person name="Kono N."/>
            <person name="Arakawa K."/>
        </authorList>
    </citation>
    <scope>NUCLEOTIDE SEQUENCE [LARGE SCALE GENOMIC DNA]</scope>
</reference>
<dbReference type="Proteomes" id="UP001054945">
    <property type="component" value="Unassembled WGS sequence"/>
</dbReference>
<accession>A0AAV4VC42</accession>
<keyword evidence="2" id="KW-1185">Reference proteome</keyword>
<comment type="caution">
    <text evidence="1">The sequence shown here is derived from an EMBL/GenBank/DDBJ whole genome shotgun (WGS) entry which is preliminary data.</text>
</comment>
<protein>
    <submittedName>
        <fullName evidence="1">Uncharacterized protein</fullName>
    </submittedName>
</protein>
<dbReference type="EMBL" id="BPLR01014287">
    <property type="protein sequence ID" value="GIY67840.1"/>
    <property type="molecule type" value="Genomic_DNA"/>
</dbReference>
<name>A0AAV4VC42_CAEEX</name>
<proteinExistence type="predicted"/>